<comment type="similarity">
    <text evidence="2 11 12">Belongs to the chorismate synthase family.</text>
</comment>
<protein>
    <recommendedName>
        <fullName evidence="3 11">Chorismate synthase</fullName>
        <shortName evidence="11">CS</shortName>
        <ecNumber evidence="3 11">4.2.3.5</ecNumber>
    </recommendedName>
    <alternativeName>
        <fullName evidence="11">5-enolpyruvylshikimate-3-phosphate phospholyase</fullName>
    </alternativeName>
</protein>
<evidence type="ECO:0000313" key="13">
    <source>
        <dbReference type="EMBL" id="QTL98541.1"/>
    </source>
</evidence>
<evidence type="ECO:0000256" key="1">
    <source>
        <dbReference type="ARBA" id="ARBA00005044"/>
    </source>
</evidence>
<gene>
    <name evidence="11 13" type="primary">aroC</name>
    <name evidence="13" type="ORF">GM661_11475</name>
</gene>
<dbReference type="GO" id="GO:0009073">
    <property type="term" value="P:aromatic amino acid family biosynthetic process"/>
    <property type="evidence" value="ECO:0007669"/>
    <property type="project" value="UniProtKB-KW"/>
</dbReference>
<keyword evidence="10 11" id="KW-0456">Lyase</keyword>
<evidence type="ECO:0000256" key="5">
    <source>
        <dbReference type="ARBA" id="ARBA00022630"/>
    </source>
</evidence>
<organism evidence="13 14">
    <name type="scientific">Iocasia fonsfrigidae</name>
    <dbReference type="NCBI Taxonomy" id="2682810"/>
    <lineage>
        <taxon>Bacteria</taxon>
        <taxon>Bacillati</taxon>
        <taxon>Bacillota</taxon>
        <taxon>Clostridia</taxon>
        <taxon>Halanaerobiales</taxon>
        <taxon>Halanaerobiaceae</taxon>
        <taxon>Iocasia</taxon>
    </lineage>
</organism>
<evidence type="ECO:0000256" key="6">
    <source>
        <dbReference type="ARBA" id="ARBA00022643"/>
    </source>
</evidence>
<keyword evidence="7 11" id="KW-0274">FAD</keyword>
<dbReference type="Pfam" id="PF01264">
    <property type="entry name" value="Chorismate_synt"/>
    <property type="match status" value="1"/>
</dbReference>
<dbReference type="AlphaFoldDB" id="A0A8A7KAR4"/>
<keyword evidence="14" id="KW-1185">Reference proteome</keyword>
<evidence type="ECO:0000256" key="12">
    <source>
        <dbReference type="RuleBase" id="RU000605"/>
    </source>
</evidence>
<comment type="subunit">
    <text evidence="11">Homotetramer.</text>
</comment>
<dbReference type="Proteomes" id="UP000665020">
    <property type="component" value="Chromosome"/>
</dbReference>
<dbReference type="GO" id="GO:0009423">
    <property type="term" value="P:chorismate biosynthetic process"/>
    <property type="evidence" value="ECO:0007669"/>
    <property type="project" value="UniProtKB-UniRule"/>
</dbReference>
<dbReference type="NCBIfam" id="TIGR00033">
    <property type="entry name" value="aroC"/>
    <property type="match status" value="1"/>
</dbReference>
<dbReference type="InterPro" id="IPR000453">
    <property type="entry name" value="Chorismate_synth"/>
</dbReference>
<keyword evidence="9 11" id="KW-0057">Aromatic amino acid biosynthesis</keyword>
<dbReference type="HAMAP" id="MF_00300">
    <property type="entry name" value="Chorismate_synth"/>
    <property type="match status" value="1"/>
</dbReference>
<comment type="function">
    <text evidence="11">Catalyzes the anti-1,4-elimination of the C-3 phosphate and the C-6 proR hydrogen from 5-enolpyruvylshikimate-3-phosphate (EPSP) to yield chorismate, which is the branch point compound that serves as the starting substrate for the three terminal pathways of aromatic amino acid biosynthesis. This reaction introduces a second double bond into the aromatic ring system.</text>
</comment>
<dbReference type="KEGG" id="ifn:GM661_11475"/>
<feature type="binding site" evidence="11">
    <location>
        <position position="40"/>
    </location>
    <ligand>
        <name>NADP(+)</name>
        <dbReference type="ChEBI" id="CHEBI:58349"/>
    </ligand>
</feature>
<keyword evidence="4 11" id="KW-0028">Amino-acid biosynthesis</keyword>
<evidence type="ECO:0000256" key="7">
    <source>
        <dbReference type="ARBA" id="ARBA00022827"/>
    </source>
</evidence>
<feature type="binding site" evidence="11">
    <location>
        <begin position="324"/>
        <end position="328"/>
    </location>
    <ligand>
        <name>FMN</name>
        <dbReference type="ChEBI" id="CHEBI:58210"/>
    </ligand>
</feature>
<comment type="cofactor">
    <cofactor evidence="11 12">
        <name>FMNH2</name>
        <dbReference type="ChEBI" id="CHEBI:57618"/>
    </cofactor>
    <text evidence="11 12">Reduced FMN (FMNH(2)).</text>
</comment>
<keyword evidence="5 11" id="KW-0285">Flavoprotein</keyword>
<dbReference type="PANTHER" id="PTHR21085:SF0">
    <property type="entry name" value="CHORISMATE SYNTHASE"/>
    <property type="match status" value="1"/>
</dbReference>
<dbReference type="PIRSF" id="PIRSF001456">
    <property type="entry name" value="Chorismate_synth"/>
    <property type="match status" value="1"/>
</dbReference>
<keyword evidence="8 11" id="KW-0521">NADP</keyword>
<comment type="catalytic activity">
    <reaction evidence="11 12">
        <text>5-O-(1-carboxyvinyl)-3-phosphoshikimate = chorismate + phosphate</text>
        <dbReference type="Rhea" id="RHEA:21020"/>
        <dbReference type="ChEBI" id="CHEBI:29748"/>
        <dbReference type="ChEBI" id="CHEBI:43474"/>
        <dbReference type="ChEBI" id="CHEBI:57701"/>
        <dbReference type="EC" id="4.2.3.5"/>
    </reaction>
</comment>
<feature type="binding site" evidence="11">
    <location>
        <position position="46"/>
    </location>
    <ligand>
        <name>NADP(+)</name>
        <dbReference type="ChEBI" id="CHEBI:58349"/>
    </ligand>
</feature>
<evidence type="ECO:0000256" key="11">
    <source>
        <dbReference type="HAMAP-Rule" id="MF_00300"/>
    </source>
</evidence>
<dbReference type="GO" id="GO:0005829">
    <property type="term" value="C:cytosol"/>
    <property type="evidence" value="ECO:0007669"/>
    <property type="project" value="TreeGrafter"/>
</dbReference>
<dbReference type="UniPathway" id="UPA00053">
    <property type="reaction ID" value="UER00090"/>
</dbReference>
<dbReference type="PROSITE" id="PS00787">
    <property type="entry name" value="CHORISMATE_SYNTHASE_1"/>
    <property type="match status" value="1"/>
</dbReference>
<dbReference type="NCBIfam" id="NF003793">
    <property type="entry name" value="PRK05382.1"/>
    <property type="match status" value="1"/>
</dbReference>
<dbReference type="InterPro" id="IPR020541">
    <property type="entry name" value="Chorismate_synthase_CS"/>
</dbReference>
<dbReference type="RefSeq" id="WP_230866959.1">
    <property type="nucleotide sequence ID" value="NZ_CP046640.1"/>
</dbReference>
<name>A0A8A7KAR4_9FIRM</name>
<feature type="binding site" evidence="11">
    <location>
        <position position="350"/>
    </location>
    <ligand>
        <name>FMN</name>
        <dbReference type="ChEBI" id="CHEBI:58210"/>
    </ligand>
</feature>
<dbReference type="CDD" id="cd07304">
    <property type="entry name" value="Chorismate_synthase"/>
    <property type="match status" value="1"/>
</dbReference>
<feature type="binding site" evidence="11">
    <location>
        <position position="309"/>
    </location>
    <ligand>
        <name>FMN</name>
        <dbReference type="ChEBI" id="CHEBI:58210"/>
    </ligand>
</feature>
<proteinExistence type="inferred from homology"/>
<dbReference type="GO" id="GO:0008652">
    <property type="term" value="P:amino acid biosynthetic process"/>
    <property type="evidence" value="ECO:0007669"/>
    <property type="project" value="UniProtKB-KW"/>
</dbReference>
<accession>A0A8A7KAR4</accession>
<feature type="binding site" evidence="11">
    <location>
        <begin position="144"/>
        <end position="146"/>
    </location>
    <ligand>
        <name>FMN</name>
        <dbReference type="ChEBI" id="CHEBI:58210"/>
    </ligand>
</feature>
<dbReference type="GO" id="GO:0010181">
    <property type="term" value="F:FMN binding"/>
    <property type="evidence" value="ECO:0007669"/>
    <property type="project" value="TreeGrafter"/>
</dbReference>
<dbReference type="PROSITE" id="PS00789">
    <property type="entry name" value="CHORISMATE_SYNTHASE_3"/>
    <property type="match status" value="1"/>
</dbReference>
<evidence type="ECO:0000256" key="8">
    <source>
        <dbReference type="ARBA" id="ARBA00022857"/>
    </source>
</evidence>
<keyword evidence="6 11" id="KW-0288">FMN</keyword>
<dbReference type="EC" id="4.2.3.5" evidence="3 11"/>
<evidence type="ECO:0000256" key="3">
    <source>
        <dbReference type="ARBA" id="ARBA00013036"/>
    </source>
</evidence>
<dbReference type="PANTHER" id="PTHR21085">
    <property type="entry name" value="CHORISMATE SYNTHASE"/>
    <property type="match status" value="1"/>
</dbReference>
<dbReference type="InterPro" id="IPR035904">
    <property type="entry name" value="Chorismate_synth_AroC_sf"/>
</dbReference>
<comment type="caution">
    <text evidence="11">Lacks conserved residue(s) required for the propagation of feature annotation.</text>
</comment>
<dbReference type="FunFam" id="3.60.150.10:FF:000002">
    <property type="entry name" value="Chorismate synthase"/>
    <property type="match status" value="1"/>
</dbReference>
<dbReference type="GO" id="GO:0004107">
    <property type="term" value="F:chorismate synthase activity"/>
    <property type="evidence" value="ECO:0007669"/>
    <property type="project" value="UniProtKB-UniRule"/>
</dbReference>
<dbReference type="Gene3D" id="3.60.150.10">
    <property type="entry name" value="Chorismate synthase AroC"/>
    <property type="match status" value="1"/>
</dbReference>
<evidence type="ECO:0000256" key="10">
    <source>
        <dbReference type="ARBA" id="ARBA00023239"/>
    </source>
</evidence>
<evidence type="ECO:0000256" key="4">
    <source>
        <dbReference type="ARBA" id="ARBA00022605"/>
    </source>
</evidence>
<evidence type="ECO:0000313" key="14">
    <source>
        <dbReference type="Proteomes" id="UP000665020"/>
    </source>
</evidence>
<dbReference type="EMBL" id="CP046640">
    <property type="protein sequence ID" value="QTL98541.1"/>
    <property type="molecule type" value="Genomic_DNA"/>
</dbReference>
<evidence type="ECO:0000256" key="9">
    <source>
        <dbReference type="ARBA" id="ARBA00023141"/>
    </source>
</evidence>
<comment type="pathway">
    <text evidence="1 11 12">Metabolic intermediate biosynthesis; chorismate biosynthesis; chorismate from D-erythrose 4-phosphate and phosphoenolpyruvate: step 7/7.</text>
</comment>
<sequence>MLTFKTAGESHGKGVMAIVDGLPAGVKVDFARINEKLARRQQGYGRGGRMKIETDRVEVFSGLRHGKTIGSPVGLLIHNKDWENWQGVMSVDKDTNPTEKEVVIKKDGRIRKIDKEVTRPRPGHADLAGVLKYQQDDIRNILERASARETAARTAVGGLLDNFLHYFDIEIISHVIQLGEIESCSPEVGLAELKAGIRDSELACYDQDKEREMKEYIDRIKEKGDSLGGVVELRTSPLPVGLGSHVQWDRRLDGELAQAILSIPAVKGVEIGPAFENSSRTGHDVHDEIFYQPDKGYYRKTNRAGGLEGGITNGEPLIIRMAMKPIPTLYRPLRSVDIKTKEPFTASIERSDVTALPAAGVVGEAMLAFILARAMLVKFGGDSIRETINNYRGYLEMID</sequence>
<dbReference type="SUPFAM" id="SSF103263">
    <property type="entry name" value="Chorismate synthase, AroC"/>
    <property type="match status" value="1"/>
</dbReference>
<evidence type="ECO:0000256" key="2">
    <source>
        <dbReference type="ARBA" id="ARBA00008014"/>
    </source>
</evidence>
<reference evidence="13" key="1">
    <citation type="submission" date="2019-12" db="EMBL/GenBank/DDBJ databases">
        <authorList>
            <person name="zhang j."/>
            <person name="sun C.M."/>
        </authorList>
    </citation>
    <scope>NUCLEOTIDE SEQUENCE</scope>
    <source>
        <strain evidence="13">NS-1</strain>
    </source>
</reference>